<proteinExistence type="inferred from homology"/>
<dbReference type="GO" id="GO:0005886">
    <property type="term" value="C:plasma membrane"/>
    <property type="evidence" value="ECO:0007669"/>
    <property type="project" value="UniProtKB-SubCell"/>
</dbReference>
<comment type="subcellular location">
    <subcellularLocation>
        <location evidence="1">Cell membrane</location>
        <topology evidence="1">Multi-pass membrane protein</topology>
    </subcellularLocation>
</comment>
<protein>
    <recommendedName>
        <fullName evidence="10">Ionotropic glutamate receptor C-terminal domain-containing protein</fullName>
    </recommendedName>
</protein>
<accession>A0A5B7IFR4</accession>
<sequence>MLSAAESTESIPESYRAHPYARLRNLTEIELMKKSTSSTWLYALRPLVSHALPQLPKTQGKRIFVVSWWVGCFILTTAYTANLIAFITIPAYPERLQTVEQLAQSPYR</sequence>
<dbReference type="GO" id="GO:0050906">
    <property type="term" value="P:detection of stimulus involved in sensory perception"/>
    <property type="evidence" value="ECO:0007669"/>
    <property type="project" value="UniProtKB-ARBA"/>
</dbReference>
<feature type="transmembrane region" description="Helical" evidence="9">
    <location>
        <begin position="63"/>
        <end position="89"/>
    </location>
</feature>
<organism evidence="11 12">
    <name type="scientific">Portunus trituberculatus</name>
    <name type="common">Swimming crab</name>
    <name type="synonym">Neptunus trituberculatus</name>
    <dbReference type="NCBI Taxonomy" id="210409"/>
    <lineage>
        <taxon>Eukaryota</taxon>
        <taxon>Metazoa</taxon>
        <taxon>Ecdysozoa</taxon>
        <taxon>Arthropoda</taxon>
        <taxon>Crustacea</taxon>
        <taxon>Multicrustacea</taxon>
        <taxon>Malacostraca</taxon>
        <taxon>Eumalacostraca</taxon>
        <taxon>Eucarida</taxon>
        <taxon>Decapoda</taxon>
        <taxon>Pleocyemata</taxon>
        <taxon>Brachyura</taxon>
        <taxon>Eubrachyura</taxon>
        <taxon>Portunoidea</taxon>
        <taxon>Portunidae</taxon>
        <taxon>Portuninae</taxon>
        <taxon>Portunus</taxon>
    </lineage>
</organism>
<keyword evidence="3" id="KW-1003">Cell membrane</keyword>
<keyword evidence="12" id="KW-1185">Reference proteome</keyword>
<gene>
    <name evidence="11" type="ORF">E2C01_075276</name>
</gene>
<dbReference type="Pfam" id="PF00060">
    <property type="entry name" value="Lig_chan"/>
    <property type="match status" value="1"/>
</dbReference>
<dbReference type="AlphaFoldDB" id="A0A5B7IFR4"/>
<evidence type="ECO:0000256" key="6">
    <source>
        <dbReference type="ARBA" id="ARBA00023136"/>
    </source>
</evidence>
<dbReference type="GO" id="GO:0015276">
    <property type="term" value="F:ligand-gated monoatomic ion channel activity"/>
    <property type="evidence" value="ECO:0007669"/>
    <property type="project" value="InterPro"/>
</dbReference>
<dbReference type="OrthoDB" id="6373312at2759"/>
<keyword evidence="7" id="KW-0675">Receptor</keyword>
<comment type="caution">
    <text evidence="11">The sequence shown here is derived from an EMBL/GenBank/DDBJ whole genome shotgun (WGS) entry which is preliminary data.</text>
</comment>
<dbReference type="InterPro" id="IPR052192">
    <property type="entry name" value="Insect_Ionotropic_Sensory_Rcpt"/>
</dbReference>
<keyword evidence="6 9" id="KW-0472">Membrane</keyword>
<dbReference type="PANTHER" id="PTHR42643:SF24">
    <property type="entry name" value="IONOTROPIC RECEPTOR 60A"/>
    <property type="match status" value="1"/>
</dbReference>
<dbReference type="InterPro" id="IPR001320">
    <property type="entry name" value="Iontro_rcpt_C"/>
</dbReference>
<name>A0A5B7IFR4_PORTR</name>
<evidence type="ECO:0000256" key="1">
    <source>
        <dbReference type="ARBA" id="ARBA00004651"/>
    </source>
</evidence>
<evidence type="ECO:0000256" key="5">
    <source>
        <dbReference type="ARBA" id="ARBA00022989"/>
    </source>
</evidence>
<evidence type="ECO:0000313" key="11">
    <source>
        <dbReference type="EMBL" id="MPC80689.1"/>
    </source>
</evidence>
<evidence type="ECO:0000256" key="9">
    <source>
        <dbReference type="SAM" id="Phobius"/>
    </source>
</evidence>
<evidence type="ECO:0000259" key="10">
    <source>
        <dbReference type="Pfam" id="PF00060"/>
    </source>
</evidence>
<evidence type="ECO:0000313" key="12">
    <source>
        <dbReference type="Proteomes" id="UP000324222"/>
    </source>
</evidence>
<evidence type="ECO:0000256" key="2">
    <source>
        <dbReference type="ARBA" id="ARBA00008685"/>
    </source>
</evidence>
<reference evidence="11 12" key="1">
    <citation type="submission" date="2019-05" db="EMBL/GenBank/DDBJ databases">
        <title>Another draft genome of Portunus trituberculatus and its Hox gene families provides insights of decapod evolution.</title>
        <authorList>
            <person name="Jeong J.-H."/>
            <person name="Song I."/>
            <person name="Kim S."/>
            <person name="Choi T."/>
            <person name="Kim D."/>
            <person name="Ryu S."/>
            <person name="Kim W."/>
        </authorList>
    </citation>
    <scope>NUCLEOTIDE SEQUENCE [LARGE SCALE GENOMIC DNA]</scope>
    <source>
        <tissue evidence="11">Muscle</tissue>
    </source>
</reference>
<dbReference type="EMBL" id="VSRR010054748">
    <property type="protein sequence ID" value="MPC80689.1"/>
    <property type="molecule type" value="Genomic_DNA"/>
</dbReference>
<keyword evidence="4 9" id="KW-0812">Transmembrane</keyword>
<evidence type="ECO:0000256" key="4">
    <source>
        <dbReference type="ARBA" id="ARBA00022692"/>
    </source>
</evidence>
<evidence type="ECO:0000256" key="8">
    <source>
        <dbReference type="ARBA" id="ARBA00023180"/>
    </source>
</evidence>
<keyword evidence="8" id="KW-0325">Glycoprotein</keyword>
<dbReference type="Gene3D" id="1.10.287.70">
    <property type="match status" value="1"/>
</dbReference>
<dbReference type="PANTHER" id="PTHR42643">
    <property type="entry name" value="IONOTROPIC RECEPTOR 20A-RELATED"/>
    <property type="match status" value="1"/>
</dbReference>
<feature type="domain" description="Ionotropic glutamate receptor C-terminal" evidence="10">
    <location>
        <begin position="32"/>
        <end position="104"/>
    </location>
</feature>
<evidence type="ECO:0000256" key="3">
    <source>
        <dbReference type="ARBA" id="ARBA00022475"/>
    </source>
</evidence>
<keyword evidence="5 9" id="KW-1133">Transmembrane helix</keyword>
<comment type="similarity">
    <text evidence="2">Belongs to the glutamate-gated ion channel (TC 1.A.10.1) family.</text>
</comment>
<dbReference type="Proteomes" id="UP000324222">
    <property type="component" value="Unassembled WGS sequence"/>
</dbReference>
<evidence type="ECO:0000256" key="7">
    <source>
        <dbReference type="ARBA" id="ARBA00023170"/>
    </source>
</evidence>